<comment type="caution">
    <text evidence="8">The sequence shown here is derived from an EMBL/GenBank/DDBJ whole genome shotgun (WGS) entry which is preliminary data.</text>
</comment>
<evidence type="ECO:0000313" key="9">
    <source>
        <dbReference type="Proteomes" id="UP001519363"/>
    </source>
</evidence>
<dbReference type="Proteomes" id="UP001519363">
    <property type="component" value="Unassembled WGS sequence"/>
</dbReference>
<evidence type="ECO:0000256" key="5">
    <source>
        <dbReference type="SAM" id="MobiDB-lite"/>
    </source>
</evidence>
<dbReference type="Pfam" id="PF22022">
    <property type="entry name" value="Phage_int_M"/>
    <property type="match status" value="1"/>
</dbReference>
<evidence type="ECO:0000256" key="1">
    <source>
        <dbReference type="ARBA" id="ARBA00008857"/>
    </source>
</evidence>
<dbReference type="InterPro" id="IPR044068">
    <property type="entry name" value="CB"/>
</dbReference>
<dbReference type="Pfam" id="PF00589">
    <property type="entry name" value="Phage_integrase"/>
    <property type="match status" value="1"/>
</dbReference>
<dbReference type="InterPro" id="IPR053876">
    <property type="entry name" value="Phage_int_M"/>
</dbReference>
<dbReference type="PROSITE" id="PS51898">
    <property type="entry name" value="TYR_RECOMBINASE"/>
    <property type="match status" value="1"/>
</dbReference>
<feature type="domain" description="Core-binding (CB)" evidence="7">
    <location>
        <begin position="82"/>
        <end position="162"/>
    </location>
</feature>
<dbReference type="InterPro" id="IPR002104">
    <property type="entry name" value="Integrase_catalytic"/>
</dbReference>
<evidence type="ECO:0000259" key="6">
    <source>
        <dbReference type="PROSITE" id="PS51898"/>
    </source>
</evidence>
<accession>A0ABS5A4J5</accession>
<organism evidence="8 9">
    <name type="scientific">Crossiella equi</name>
    <dbReference type="NCBI Taxonomy" id="130796"/>
    <lineage>
        <taxon>Bacteria</taxon>
        <taxon>Bacillati</taxon>
        <taxon>Actinomycetota</taxon>
        <taxon>Actinomycetes</taxon>
        <taxon>Pseudonocardiales</taxon>
        <taxon>Pseudonocardiaceae</taxon>
        <taxon>Crossiella</taxon>
    </lineage>
</organism>
<dbReference type="InterPro" id="IPR010998">
    <property type="entry name" value="Integrase_recombinase_N"/>
</dbReference>
<dbReference type="InterPro" id="IPR013762">
    <property type="entry name" value="Integrase-like_cat_sf"/>
</dbReference>
<dbReference type="InterPro" id="IPR011010">
    <property type="entry name" value="DNA_brk_join_enz"/>
</dbReference>
<comment type="similarity">
    <text evidence="1">Belongs to the 'phage' integrase family.</text>
</comment>
<evidence type="ECO:0000313" key="8">
    <source>
        <dbReference type="EMBL" id="MBP2471499.1"/>
    </source>
</evidence>
<name>A0ABS5A4J5_9PSEU</name>
<evidence type="ECO:0000256" key="3">
    <source>
        <dbReference type="ARBA" id="ARBA00023172"/>
    </source>
</evidence>
<dbReference type="PANTHER" id="PTHR30349">
    <property type="entry name" value="PHAGE INTEGRASE-RELATED"/>
    <property type="match status" value="1"/>
</dbReference>
<keyword evidence="9" id="KW-1185">Reference proteome</keyword>
<reference evidence="8 9" key="1">
    <citation type="submission" date="2021-03" db="EMBL/GenBank/DDBJ databases">
        <title>Sequencing the genomes of 1000 actinobacteria strains.</title>
        <authorList>
            <person name="Klenk H.-P."/>
        </authorList>
    </citation>
    <scope>NUCLEOTIDE SEQUENCE [LARGE SCALE GENOMIC DNA]</scope>
    <source>
        <strain evidence="8 9">DSM 44580</strain>
    </source>
</reference>
<proteinExistence type="inferred from homology"/>
<keyword evidence="2 4" id="KW-0238">DNA-binding</keyword>
<dbReference type="InterPro" id="IPR050090">
    <property type="entry name" value="Tyrosine_recombinase_XerCD"/>
</dbReference>
<dbReference type="Gene3D" id="1.10.150.130">
    <property type="match status" value="1"/>
</dbReference>
<evidence type="ECO:0000256" key="2">
    <source>
        <dbReference type="ARBA" id="ARBA00023125"/>
    </source>
</evidence>
<dbReference type="RefSeq" id="WP_143342634.1">
    <property type="nucleotide sequence ID" value="NZ_JAGIOO010000001.1"/>
</dbReference>
<gene>
    <name evidence="8" type="ORF">JOF53_000371</name>
</gene>
<evidence type="ECO:0000256" key="4">
    <source>
        <dbReference type="PROSITE-ProRule" id="PRU01248"/>
    </source>
</evidence>
<feature type="domain" description="Tyr recombinase" evidence="6">
    <location>
        <begin position="185"/>
        <end position="393"/>
    </location>
</feature>
<keyword evidence="3" id="KW-0233">DNA recombination</keyword>
<dbReference type="SUPFAM" id="SSF56349">
    <property type="entry name" value="DNA breaking-rejoining enzymes"/>
    <property type="match status" value="1"/>
</dbReference>
<dbReference type="PANTHER" id="PTHR30349:SF64">
    <property type="entry name" value="PROPHAGE INTEGRASE INTD-RELATED"/>
    <property type="match status" value="1"/>
</dbReference>
<evidence type="ECO:0000259" key="7">
    <source>
        <dbReference type="PROSITE" id="PS51900"/>
    </source>
</evidence>
<feature type="region of interest" description="Disordered" evidence="5">
    <location>
        <begin position="1"/>
        <end position="23"/>
    </location>
</feature>
<dbReference type="EMBL" id="JAGIOO010000001">
    <property type="protein sequence ID" value="MBP2471499.1"/>
    <property type="molecule type" value="Genomic_DNA"/>
</dbReference>
<feature type="compositionally biased region" description="Basic and acidic residues" evidence="5">
    <location>
        <begin position="1"/>
        <end position="22"/>
    </location>
</feature>
<dbReference type="Gene3D" id="1.10.443.10">
    <property type="entry name" value="Intergrase catalytic core"/>
    <property type="match status" value="1"/>
</dbReference>
<sequence>MAHVEDRRWKSERDPRTGDAQRVKSSLYGKGLRYRVRYIDPDGKERSRSFPDKAKRQADNFLIEVESNKLEGKYVDPKAGEVKFEPYARNWLNGQSQDASTLQTLLSKLEHQLFPFFGEKRLKEIGPEQVRDWLASRREKKLSITYQAAMFNLLSAIFSAAVDDKKIGSNPCKSKGVKRPKAEQRKVVVWRQSKLDRVQLALPDRYSILPQMGAGAGLRQGEMFALSPEDIDRAELKLNVVRQIRLIDNQLVFALPKGGKTRQVPLGEGLLERFDAYMQRFPPMTVILPWNEPGGRPLTVDLILVNQHGEPCHRTHVNFHVWRAAFKQAGLVYKPREDGMHALRHFYASIMLANGVSVRELAEYLGHADPGFTLKVYTHLVPSSHQRGRKAVNGLYRPSKIVKPETA</sequence>
<dbReference type="PROSITE" id="PS51900">
    <property type="entry name" value="CB"/>
    <property type="match status" value="1"/>
</dbReference>
<protein>
    <submittedName>
        <fullName evidence="8">Integrase</fullName>
    </submittedName>
</protein>